<accession>A0A0E9UD29</accession>
<name>A0A0E9UD29_ANGAN</name>
<organism evidence="1">
    <name type="scientific">Anguilla anguilla</name>
    <name type="common">European freshwater eel</name>
    <name type="synonym">Muraena anguilla</name>
    <dbReference type="NCBI Taxonomy" id="7936"/>
    <lineage>
        <taxon>Eukaryota</taxon>
        <taxon>Metazoa</taxon>
        <taxon>Chordata</taxon>
        <taxon>Craniata</taxon>
        <taxon>Vertebrata</taxon>
        <taxon>Euteleostomi</taxon>
        <taxon>Actinopterygii</taxon>
        <taxon>Neopterygii</taxon>
        <taxon>Teleostei</taxon>
        <taxon>Anguilliformes</taxon>
        <taxon>Anguillidae</taxon>
        <taxon>Anguilla</taxon>
    </lineage>
</organism>
<reference evidence="1" key="2">
    <citation type="journal article" date="2015" name="Fish Shellfish Immunol.">
        <title>Early steps in the European eel (Anguilla anguilla)-Vibrio vulnificus interaction in the gills: Role of the RtxA13 toxin.</title>
        <authorList>
            <person name="Callol A."/>
            <person name="Pajuelo D."/>
            <person name="Ebbesson L."/>
            <person name="Teles M."/>
            <person name="MacKenzie S."/>
            <person name="Amaro C."/>
        </authorList>
    </citation>
    <scope>NUCLEOTIDE SEQUENCE</scope>
</reference>
<dbReference type="EMBL" id="GBXM01045437">
    <property type="protein sequence ID" value="JAH63140.1"/>
    <property type="molecule type" value="Transcribed_RNA"/>
</dbReference>
<reference evidence="1" key="1">
    <citation type="submission" date="2014-11" db="EMBL/GenBank/DDBJ databases">
        <authorList>
            <person name="Amaro Gonzalez C."/>
        </authorList>
    </citation>
    <scope>NUCLEOTIDE SEQUENCE</scope>
</reference>
<dbReference type="AlphaFoldDB" id="A0A0E9UD29"/>
<protein>
    <submittedName>
        <fullName evidence="1">Uncharacterized protein</fullName>
    </submittedName>
</protein>
<proteinExistence type="predicted"/>
<evidence type="ECO:0000313" key="1">
    <source>
        <dbReference type="EMBL" id="JAH63140.1"/>
    </source>
</evidence>
<sequence length="30" mass="3591">MYQLEVCPLNSCCYGGLFCQLFNEMDWRLN</sequence>